<proteinExistence type="predicted"/>
<feature type="transmembrane region" description="Helical" evidence="1">
    <location>
        <begin position="294"/>
        <end position="313"/>
    </location>
</feature>
<dbReference type="Gene3D" id="3.40.50.11600">
    <property type="match status" value="1"/>
</dbReference>
<dbReference type="STRING" id="1499966.U14_02151"/>
<feature type="transmembrane region" description="Helical" evidence="1">
    <location>
        <begin position="267"/>
        <end position="288"/>
    </location>
</feature>
<evidence type="ECO:0000313" key="4">
    <source>
        <dbReference type="Proteomes" id="UP000030700"/>
    </source>
</evidence>
<sequence length="347" mass="36901">MANACCCGEQTTCCSGASSQASAVKPPVEQIPIISTQFTRADMLKNWKVRWGIGRMSAIVTPGIYGIGQPDANSPVLVTANYRLTLDALRKELGGISAWILVLDTRGVNVWCAAGKGTFGTEELIARINAVKLHDIVAHRTLILPQLGATGVAAHEVLKASGFKVIYGPVRAKDLPAFLQNGLKKTAEMSTVEFTLSDRLAVVPVEIVQAVKPTFIVFAIFWLLRSLIAWQIDLASGFAFLWAYLGAMLVGTVIFPILLPYLPSRSFAVNGALLGVAWGIVSSAINQFSLQESIAATLVLAALTSFFSMNFTGSTTFTSLSGAKLEVKTATPILAVCAIIGLVIGVI</sequence>
<keyword evidence="1" id="KW-0812">Transmembrane</keyword>
<reference evidence="3 4" key="1">
    <citation type="journal article" date="2015" name="PeerJ">
        <title>First genomic representation of candidate bacterial phylum KSB3 points to enhanced environmental sensing as a trigger of wastewater bulking.</title>
        <authorList>
            <person name="Sekiguchi Y."/>
            <person name="Ohashi A."/>
            <person name="Parks D.H."/>
            <person name="Yamauchi T."/>
            <person name="Tyson G.W."/>
            <person name="Hugenholtz P."/>
        </authorList>
    </citation>
    <scope>NUCLEOTIDE SEQUENCE [LARGE SCALE GENOMIC DNA]</scope>
</reference>
<organism evidence="3 4">
    <name type="scientific">Candidatus Moduliflexus flocculans</name>
    <dbReference type="NCBI Taxonomy" id="1499966"/>
    <lineage>
        <taxon>Bacteria</taxon>
        <taxon>Candidatus Moduliflexota</taxon>
        <taxon>Candidatus Moduliflexia</taxon>
        <taxon>Candidatus Moduliflexales</taxon>
        <taxon>Candidatus Moduliflexaceae</taxon>
    </lineage>
</organism>
<evidence type="ECO:0000313" key="3">
    <source>
        <dbReference type="EMBL" id="GAK50909.1"/>
    </source>
</evidence>
<feature type="transmembrane region" description="Helical" evidence="1">
    <location>
        <begin position="325"/>
        <end position="346"/>
    </location>
</feature>
<keyword evidence="4" id="KW-1185">Reference proteome</keyword>
<name>A0A0S6VTP5_9BACT</name>
<dbReference type="NCBIfam" id="NF040863">
    <property type="entry name" value="HgcA_corrinoid"/>
    <property type="match status" value="1"/>
</dbReference>
<dbReference type="Proteomes" id="UP000030700">
    <property type="component" value="Unassembled WGS sequence"/>
</dbReference>
<gene>
    <name evidence="3" type="ORF">U14_02151</name>
</gene>
<dbReference type="EMBL" id="DF820456">
    <property type="protein sequence ID" value="GAK50909.1"/>
    <property type="molecule type" value="Genomic_DNA"/>
</dbReference>
<feature type="transmembrane region" description="Helical" evidence="1">
    <location>
        <begin position="238"/>
        <end position="260"/>
    </location>
</feature>
<evidence type="ECO:0000259" key="2">
    <source>
        <dbReference type="Pfam" id="PF03599"/>
    </source>
</evidence>
<keyword evidence="1" id="KW-1133">Transmembrane helix</keyword>
<feature type="domain" description="CO dehydrogenase/acetyl-CoA synthase delta subunit TIM barrel" evidence="2">
    <location>
        <begin position="60"/>
        <end position="173"/>
    </location>
</feature>
<keyword evidence="1" id="KW-0472">Membrane</keyword>
<dbReference type="InterPro" id="IPR016041">
    <property type="entry name" value="Ac-CoA_synth_d_su_TIM-brl"/>
</dbReference>
<accession>A0A0S6VTP5</accession>
<dbReference type="HOGENOM" id="CLU_830865_0_0_0"/>
<evidence type="ECO:0000256" key="1">
    <source>
        <dbReference type="SAM" id="Phobius"/>
    </source>
</evidence>
<protein>
    <submittedName>
        <fullName evidence="3">CO dehydrogenase/acetyl-CoA synthase delta subunit, TIM barrel</fullName>
    </submittedName>
</protein>
<dbReference type="AlphaFoldDB" id="A0A0S6VTP5"/>
<dbReference type="Pfam" id="PF03599">
    <property type="entry name" value="CdhD"/>
    <property type="match status" value="1"/>
</dbReference>